<dbReference type="PROSITE" id="PS51725">
    <property type="entry name" value="ABM"/>
    <property type="match status" value="1"/>
</dbReference>
<dbReference type="AlphaFoldDB" id="A0A1M7IQL0"/>
<dbReference type="SUPFAM" id="SSF54909">
    <property type="entry name" value="Dimeric alpha+beta barrel"/>
    <property type="match status" value="1"/>
</dbReference>
<keyword evidence="2" id="KW-0503">Monooxygenase</keyword>
<dbReference type="Gene3D" id="3.30.70.100">
    <property type="match status" value="1"/>
</dbReference>
<dbReference type="STRING" id="551987.SAMN05192549_101571"/>
<reference evidence="3" key="1">
    <citation type="submission" date="2016-11" db="EMBL/GenBank/DDBJ databases">
        <authorList>
            <person name="Varghese N."/>
            <person name="Submissions S."/>
        </authorList>
    </citation>
    <scope>NUCLEOTIDE SEQUENCE [LARGE SCALE GENOMIC DNA]</scope>
    <source>
        <strain evidence="3">Sac-22</strain>
    </source>
</reference>
<keyword evidence="2" id="KW-0560">Oxidoreductase</keyword>
<dbReference type="Proteomes" id="UP000184339">
    <property type="component" value="Unassembled WGS sequence"/>
</dbReference>
<name>A0A1M7IQL0_9BURK</name>
<keyword evidence="3" id="KW-1185">Reference proteome</keyword>
<protein>
    <submittedName>
        <fullName evidence="2">Quinol monooxygenase YgiN</fullName>
    </submittedName>
</protein>
<dbReference type="InterPro" id="IPR007138">
    <property type="entry name" value="ABM_dom"/>
</dbReference>
<dbReference type="GO" id="GO:0004497">
    <property type="term" value="F:monooxygenase activity"/>
    <property type="evidence" value="ECO:0007669"/>
    <property type="project" value="UniProtKB-KW"/>
</dbReference>
<dbReference type="Pfam" id="PF03992">
    <property type="entry name" value="ABM"/>
    <property type="match status" value="1"/>
</dbReference>
<proteinExistence type="predicted"/>
<dbReference type="EMBL" id="FRCX01000001">
    <property type="protein sequence ID" value="SHM43102.1"/>
    <property type="molecule type" value="Genomic_DNA"/>
</dbReference>
<gene>
    <name evidence="2" type="ORF">SAMN05192549_101571</name>
</gene>
<feature type="domain" description="ABM" evidence="1">
    <location>
        <begin position="12"/>
        <end position="102"/>
    </location>
</feature>
<evidence type="ECO:0000313" key="3">
    <source>
        <dbReference type="Proteomes" id="UP000184339"/>
    </source>
</evidence>
<sequence length="115" mass="13339">MTTLTHPASETVAFVVRLPARPEKREQMRAMLFDVVDNMAKEPDFINTWVHEDQAEPDTIVLYETWACSREAFLARHLNKPYRQAYEAALPELLAGERTITFLTELRAYPSRTQN</sequence>
<dbReference type="OrthoDB" id="678044at2"/>
<organism evidence="2 3">
    <name type="scientific">Duganella sacchari</name>
    <dbReference type="NCBI Taxonomy" id="551987"/>
    <lineage>
        <taxon>Bacteria</taxon>
        <taxon>Pseudomonadati</taxon>
        <taxon>Pseudomonadota</taxon>
        <taxon>Betaproteobacteria</taxon>
        <taxon>Burkholderiales</taxon>
        <taxon>Oxalobacteraceae</taxon>
        <taxon>Telluria group</taxon>
        <taxon>Duganella</taxon>
    </lineage>
</organism>
<dbReference type="RefSeq" id="WP_072781158.1">
    <property type="nucleotide sequence ID" value="NZ_FRCX01000001.1"/>
</dbReference>
<evidence type="ECO:0000313" key="2">
    <source>
        <dbReference type="EMBL" id="SHM43102.1"/>
    </source>
</evidence>
<accession>A0A1M7IQL0</accession>
<evidence type="ECO:0000259" key="1">
    <source>
        <dbReference type="PROSITE" id="PS51725"/>
    </source>
</evidence>
<dbReference type="InterPro" id="IPR011008">
    <property type="entry name" value="Dimeric_a/b-barrel"/>
</dbReference>